<dbReference type="Pfam" id="PF03466">
    <property type="entry name" value="LysR_substrate"/>
    <property type="match status" value="1"/>
</dbReference>
<evidence type="ECO:0000256" key="3">
    <source>
        <dbReference type="ARBA" id="ARBA00023125"/>
    </source>
</evidence>
<feature type="domain" description="HTH lysR-type" evidence="5">
    <location>
        <begin position="1"/>
        <end position="58"/>
    </location>
</feature>
<comment type="similarity">
    <text evidence="1">Belongs to the LysR transcriptional regulatory family.</text>
</comment>
<dbReference type="CDD" id="cd08414">
    <property type="entry name" value="PBP2_LTTR_aromatics_like"/>
    <property type="match status" value="1"/>
</dbReference>
<dbReference type="InterPro" id="IPR000847">
    <property type="entry name" value="LysR_HTH_N"/>
</dbReference>
<dbReference type="Pfam" id="PF00126">
    <property type="entry name" value="HTH_1"/>
    <property type="match status" value="1"/>
</dbReference>
<protein>
    <submittedName>
        <fullName evidence="6">DNA-binding transcriptional regulator, LysR family</fullName>
    </submittedName>
</protein>
<accession>A0A1W2AXY9</accession>
<dbReference type="InterPro" id="IPR036388">
    <property type="entry name" value="WH-like_DNA-bd_sf"/>
</dbReference>
<evidence type="ECO:0000259" key="5">
    <source>
        <dbReference type="PROSITE" id="PS50931"/>
    </source>
</evidence>
<dbReference type="PANTHER" id="PTHR30346:SF28">
    <property type="entry name" value="HTH-TYPE TRANSCRIPTIONAL REGULATOR CYNR"/>
    <property type="match status" value="1"/>
</dbReference>
<dbReference type="EMBL" id="FWXV01000001">
    <property type="protein sequence ID" value="SMC65332.1"/>
    <property type="molecule type" value="Genomic_DNA"/>
</dbReference>
<sequence>MELRHLRAAVAVAEHLHFGNAAAALGIAQPRLSQLVKALETDLGVALFDRDTRNVRLTAAGEAFVTGARTALSTVDVASERARAAGRGETGVIAIGVVGSAVVHPLPAVVRAFRARYPEVTLRFAELPTLEQVARLRADTVDVGFLRPPLPAPADDLALLPVSREPLIAVLPADHRLAGRERVAVRALADEPFVRFPRHLGPGLFDEITALCRRAGFEPRVGQEAVQMQTIVGLVASGCGVSIVPGSVAGLSRPDVVFKPVSPTTRLVDLALARRVGPVPPVVANFVAVTREVLRR</sequence>
<keyword evidence="4" id="KW-0804">Transcription</keyword>
<evidence type="ECO:0000313" key="6">
    <source>
        <dbReference type="EMBL" id="SMC65332.1"/>
    </source>
</evidence>
<evidence type="ECO:0000256" key="4">
    <source>
        <dbReference type="ARBA" id="ARBA00023163"/>
    </source>
</evidence>
<dbReference type="Gene3D" id="1.10.10.10">
    <property type="entry name" value="Winged helix-like DNA-binding domain superfamily/Winged helix DNA-binding domain"/>
    <property type="match status" value="1"/>
</dbReference>
<name>A0A1W2AXY9_KIBAR</name>
<dbReference type="GO" id="GO:0032993">
    <property type="term" value="C:protein-DNA complex"/>
    <property type="evidence" value="ECO:0007669"/>
    <property type="project" value="TreeGrafter"/>
</dbReference>
<dbReference type="PANTHER" id="PTHR30346">
    <property type="entry name" value="TRANSCRIPTIONAL DUAL REGULATOR HCAR-RELATED"/>
    <property type="match status" value="1"/>
</dbReference>
<keyword evidence="2" id="KW-0805">Transcription regulation</keyword>
<reference evidence="6 7" key="1">
    <citation type="submission" date="2017-04" db="EMBL/GenBank/DDBJ databases">
        <authorList>
            <person name="Afonso C.L."/>
            <person name="Miller P.J."/>
            <person name="Scott M.A."/>
            <person name="Spackman E."/>
            <person name="Goraichik I."/>
            <person name="Dimitrov K.M."/>
            <person name="Suarez D.L."/>
            <person name="Swayne D.E."/>
        </authorList>
    </citation>
    <scope>NUCLEOTIDE SEQUENCE [LARGE SCALE GENOMIC DNA]</scope>
    <source>
        <strain evidence="6 7">DSM 43828</strain>
    </source>
</reference>
<dbReference type="GO" id="GO:0003700">
    <property type="term" value="F:DNA-binding transcription factor activity"/>
    <property type="evidence" value="ECO:0007669"/>
    <property type="project" value="InterPro"/>
</dbReference>
<dbReference type="PRINTS" id="PR00039">
    <property type="entry name" value="HTHLYSR"/>
</dbReference>
<gene>
    <name evidence="6" type="ORF">SAMN05661093_01176</name>
</gene>
<organism evidence="6 7">
    <name type="scientific">Kibdelosporangium aridum</name>
    <dbReference type="NCBI Taxonomy" id="2030"/>
    <lineage>
        <taxon>Bacteria</taxon>
        <taxon>Bacillati</taxon>
        <taxon>Actinomycetota</taxon>
        <taxon>Actinomycetes</taxon>
        <taxon>Pseudonocardiales</taxon>
        <taxon>Pseudonocardiaceae</taxon>
        <taxon>Kibdelosporangium</taxon>
    </lineage>
</organism>
<dbReference type="SUPFAM" id="SSF46785">
    <property type="entry name" value="Winged helix' DNA-binding domain"/>
    <property type="match status" value="1"/>
</dbReference>
<dbReference type="PROSITE" id="PS50931">
    <property type="entry name" value="HTH_LYSR"/>
    <property type="match status" value="1"/>
</dbReference>
<evidence type="ECO:0000313" key="7">
    <source>
        <dbReference type="Proteomes" id="UP000192674"/>
    </source>
</evidence>
<proteinExistence type="inferred from homology"/>
<dbReference type="Proteomes" id="UP000192674">
    <property type="component" value="Unassembled WGS sequence"/>
</dbReference>
<evidence type="ECO:0000256" key="1">
    <source>
        <dbReference type="ARBA" id="ARBA00009437"/>
    </source>
</evidence>
<dbReference type="InterPro" id="IPR005119">
    <property type="entry name" value="LysR_subst-bd"/>
</dbReference>
<dbReference type="GO" id="GO:0003677">
    <property type="term" value="F:DNA binding"/>
    <property type="evidence" value="ECO:0007669"/>
    <property type="project" value="UniProtKB-KW"/>
</dbReference>
<dbReference type="RefSeq" id="WP_084424963.1">
    <property type="nucleotide sequence ID" value="NZ_FWXV01000001.1"/>
</dbReference>
<dbReference type="AlphaFoldDB" id="A0A1W2AXY9"/>
<keyword evidence="3 6" id="KW-0238">DNA-binding</keyword>
<dbReference type="Gene3D" id="3.40.190.10">
    <property type="entry name" value="Periplasmic binding protein-like II"/>
    <property type="match status" value="2"/>
</dbReference>
<dbReference type="OrthoDB" id="3461417at2"/>
<dbReference type="InterPro" id="IPR036390">
    <property type="entry name" value="WH_DNA-bd_sf"/>
</dbReference>
<keyword evidence="7" id="KW-1185">Reference proteome</keyword>
<dbReference type="FunFam" id="1.10.10.10:FF:000001">
    <property type="entry name" value="LysR family transcriptional regulator"/>
    <property type="match status" value="1"/>
</dbReference>
<evidence type="ECO:0000256" key="2">
    <source>
        <dbReference type="ARBA" id="ARBA00023015"/>
    </source>
</evidence>
<dbReference type="SUPFAM" id="SSF53850">
    <property type="entry name" value="Periplasmic binding protein-like II"/>
    <property type="match status" value="1"/>
</dbReference>